<dbReference type="EMBL" id="JAKGCU010000005">
    <property type="protein sequence ID" value="MCF3938391.1"/>
    <property type="molecule type" value="Genomic_DNA"/>
</dbReference>
<evidence type="ECO:0000313" key="1">
    <source>
        <dbReference type="EMBL" id="MCF3938391.1"/>
    </source>
</evidence>
<accession>A0ABS9DGV4</accession>
<protein>
    <submittedName>
        <fullName evidence="1">Uncharacterized protein</fullName>
    </submittedName>
</protein>
<organism evidence="1 2">
    <name type="scientific">Gordonia tangerina</name>
    <dbReference type="NCBI Taxonomy" id="2911060"/>
    <lineage>
        <taxon>Bacteria</taxon>
        <taxon>Bacillati</taxon>
        <taxon>Actinomycetota</taxon>
        <taxon>Actinomycetes</taxon>
        <taxon>Mycobacteriales</taxon>
        <taxon>Gordoniaceae</taxon>
        <taxon>Gordonia</taxon>
    </lineage>
</organism>
<proteinExistence type="predicted"/>
<reference evidence="1" key="1">
    <citation type="submission" date="2022-01" db="EMBL/GenBank/DDBJ databases">
        <title>Gordonia xiamenensis sp. nov., isolated from surface seawater in Xiamen.</title>
        <authorList>
            <person name="He Y.F."/>
        </authorList>
    </citation>
    <scope>NUCLEOTIDE SEQUENCE</scope>
    <source>
        <strain evidence="1">GW1C4-4</strain>
    </source>
</reference>
<dbReference type="Proteomes" id="UP001108089">
    <property type="component" value="Unassembled WGS sequence"/>
</dbReference>
<comment type="caution">
    <text evidence="1">The sequence shown here is derived from an EMBL/GenBank/DDBJ whole genome shotgun (WGS) entry which is preliminary data.</text>
</comment>
<gene>
    <name evidence="1" type="ORF">L1892_08365</name>
</gene>
<name>A0ABS9DGV4_9ACTN</name>
<evidence type="ECO:0000313" key="2">
    <source>
        <dbReference type="Proteomes" id="UP001108089"/>
    </source>
</evidence>
<sequence length="117" mass="13298">MNKLLLDAVHDNRTLRAGDTVALVDDYLLRLVGGADEFDRLCRTYEDLMWCYLDTGIPTEGSQANLEGFAEWSLRFDALHAVEMLSLEGVTAHDVWFRASEHTTRMILRIAQQKVIA</sequence>
<keyword evidence="2" id="KW-1185">Reference proteome</keyword>
<dbReference type="RefSeq" id="WP_235723133.1">
    <property type="nucleotide sequence ID" value="NZ_JAKGCU010000005.1"/>
</dbReference>